<feature type="domain" description="Cupin type-2" evidence="1">
    <location>
        <begin position="39"/>
        <end position="101"/>
    </location>
</feature>
<dbReference type="PANTHER" id="PTHR36440">
    <property type="entry name" value="PUTATIVE (AFU_ORTHOLOGUE AFUA_8G07350)-RELATED"/>
    <property type="match status" value="1"/>
</dbReference>
<dbReference type="EMBL" id="JADIKC010000001">
    <property type="protein sequence ID" value="MBM7119766.1"/>
    <property type="molecule type" value="Genomic_DNA"/>
</dbReference>
<dbReference type="InterPro" id="IPR011051">
    <property type="entry name" value="RmlC_Cupin_sf"/>
</dbReference>
<dbReference type="PANTHER" id="PTHR36440:SF1">
    <property type="entry name" value="PUTATIVE (AFU_ORTHOLOGUE AFUA_8G07350)-RELATED"/>
    <property type="match status" value="1"/>
</dbReference>
<gene>
    <name evidence="2" type="ORF">ISP20_01225</name>
</gene>
<dbReference type="Gene3D" id="2.60.120.10">
    <property type="entry name" value="Jelly Rolls"/>
    <property type="match status" value="1"/>
</dbReference>
<proteinExistence type="predicted"/>
<accession>A0ABS2JL53</accession>
<keyword evidence="3" id="KW-1185">Reference proteome</keyword>
<evidence type="ECO:0000259" key="1">
    <source>
        <dbReference type="Pfam" id="PF07883"/>
    </source>
</evidence>
<dbReference type="SUPFAM" id="SSF51182">
    <property type="entry name" value="RmlC-like cupins"/>
    <property type="match status" value="1"/>
</dbReference>
<dbReference type="InterPro" id="IPR013096">
    <property type="entry name" value="Cupin_2"/>
</dbReference>
<dbReference type="Proteomes" id="UP001430065">
    <property type="component" value="Unassembled WGS sequence"/>
</dbReference>
<dbReference type="InterPro" id="IPR014710">
    <property type="entry name" value="RmlC-like_jellyroll"/>
</dbReference>
<dbReference type="Pfam" id="PF07883">
    <property type="entry name" value="Cupin_2"/>
    <property type="match status" value="1"/>
</dbReference>
<dbReference type="InterPro" id="IPR053146">
    <property type="entry name" value="QDO-like"/>
</dbReference>
<evidence type="ECO:0000313" key="2">
    <source>
        <dbReference type="EMBL" id="MBM7119766.1"/>
    </source>
</evidence>
<evidence type="ECO:0000313" key="3">
    <source>
        <dbReference type="Proteomes" id="UP001430065"/>
    </source>
</evidence>
<sequence length="155" mass="16639">MAASTDAPIAIPALGLTLWVRLSPDTFGGAASVIETLHAPGFGPPLHRHAETEVFRVLQGRYLMRLDDRCFEITEGEVVTVPGGTPHAFVNLSDRPSRQLVLITPGMHADVFFRELSALMAGGPPARTALDAFGRQWGVEFLGPPLQLDDVANVA</sequence>
<name>A0ABS2JL53_9GAMM</name>
<reference evidence="2 3" key="1">
    <citation type="submission" date="2020-10" db="EMBL/GenBank/DDBJ databases">
        <title>Phylogeny of dyella-like bacteria.</title>
        <authorList>
            <person name="Fu J."/>
        </authorList>
    </citation>
    <scope>NUCLEOTIDE SEQUENCE [LARGE SCALE GENOMIC DNA]</scope>
    <source>
        <strain evidence="2 3">THG-B117</strain>
    </source>
</reference>
<organism evidence="2 3">
    <name type="scientific">Dyella kyungheensis</name>
    <dbReference type="NCBI Taxonomy" id="1242174"/>
    <lineage>
        <taxon>Bacteria</taxon>
        <taxon>Pseudomonadati</taxon>
        <taxon>Pseudomonadota</taxon>
        <taxon>Gammaproteobacteria</taxon>
        <taxon>Lysobacterales</taxon>
        <taxon>Rhodanobacteraceae</taxon>
        <taxon>Dyella</taxon>
    </lineage>
</organism>
<comment type="caution">
    <text evidence="2">The sequence shown here is derived from an EMBL/GenBank/DDBJ whole genome shotgun (WGS) entry which is preliminary data.</text>
</comment>
<protein>
    <submittedName>
        <fullName evidence="2">Cupin domain-containing protein</fullName>
    </submittedName>
</protein>